<organism evidence="6 7">
    <name type="scientific">Catenovulum agarivorans DS-2</name>
    <dbReference type="NCBI Taxonomy" id="1328313"/>
    <lineage>
        <taxon>Bacteria</taxon>
        <taxon>Pseudomonadati</taxon>
        <taxon>Pseudomonadota</taxon>
        <taxon>Gammaproteobacteria</taxon>
        <taxon>Alteromonadales</taxon>
        <taxon>Alteromonadaceae</taxon>
        <taxon>Catenovulum</taxon>
    </lineage>
</organism>
<feature type="transmembrane region" description="Helical" evidence="3">
    <location>
        <begin position="21"/>
        <end position="48"/>
    </location>
</feature>
<feature type="domain" description="AprE-like beta-barrel" evidence="5">
    <location>
        <begin position="305"/>
        <end position="395"/>
    </location>
</feature>
<dbReference type="InterPro" id="IPR058625">
    <property type="entry name" value="MdtA-like_BSH"/>
</dbReference>
<keyword evidence="7" id="KW-1185">Reference proteome</keyword>
<evidence type="ECO:0000313" key="7">
    <source>
        <dbReference type="Proteomes" id="UP000019276"/>
    </source>
</evidence>
<dbReference type="PANTHER" id="PTHR30386:SF28">
    <property type="entry name" value="EXPORTED PROTEIN"/>
    <property type="match status" value="1"/>
</dbReference>
<dbReference type="STRING" id="1328313.DS2_13539"/>
<evidence type="ECO:0000256" key="3">
    <source>
        <dbReference type="SAM" id="Phobius"/>
    </source>
</evidence>
<dbReference type="Gene3D" id="2.40.50.100">
    <property type="match status" value="1"/>
</dbReference>
<proteinExistence type="inferred from homology"/>
<dbReference type="Pfam" id="PF25917">
    <property type="entry name" value="BSH_RND"/>
    <property type="match status" value="1"/>
</dbReference>
<dbReference type="Gene3D" id="2.40.30.170">
    <property type="match status" value="1"/>
</dbReference>
<dbReference type="AlphaFoldDB" id="W7Q918"/>
<dbReference type="InterPro" id="IPR050739">
    <property type="entry name" value="MFP"/>
</dbReference>
<dbReference type="Pfam" id="PF26002">
    <property type="entry name" value="Beta-barrel_AprE"/>
    <property type="match status" value="1"/>
</dbReference>
<feature type="domain" description="Multidrug resistance protein MdtA-like barrel-sandwich hybrid" evidence="4">
    <location>
        <begin position="78"/>
        <end position="290"/>
    </location>
</feature>
<keyword evidence="3" id="KW-1133">Transmembrane helix</keyword>
<feature type="coiled-coil region" evidence="2">
    <location>
        <begin position="117"/>
        <end position="162"/>
    </location>
</feature>
<protein>
    <submittedName>
        <fullName evidence="6">Putative membrane-fusion protein</fullName>
    </submittedName>
</protein>
<evidence type="ECO:0000256" key="2">
    <source>
        <dbReference type="SAM" id="Coils"/>
    </source>
</evidence>
<dbReference type="RefSeq" id="WP_035015353.1">
    <property type="nucleotide sequence ID" value="NZ_ARZY01000026.1"/>
</dbReference>
<comment type="caution">
    <text evidence="6">The sequence shown here is derived from an EMBL/GenBank/DDBJ whole genome shotgun (WGS) entry which is preliminary data.</text>
</comment>
<accession>W7Q918</accession>
<dbReference type="Proteomes" id="UP000019276">
    <property type="component" value="Unassembled WGS sequence"/>
</dbReference>
<keyword evidence="3" id="KW-0472">Membrane</keyword>
<sequence length="416" mass="47302">MSGLFRQAAVDHQQQRLHGEVLVLPSNIFSVFIIILITWLAIFSVWLFTAEYARKETVLGWLEPAAGITKVYAKYNTGYVKNVFVNNGQFVARGEELYEIENETTLSTGHVLDTALLEEYQLQLGFLTERLQDLQFLYDVKLKKLQEQLSSNELTIKILKDQQAILNQRHDLLTSKLPAYRNAMESGHMSHQQYDNYYSQSLQFQTEIKDNLKAQNNIIQSNTQLFIDISALPKQLENERAGIKGQLSDIQVKVVQLQSQKSYVVTAPVSGVVSNLQVFLGQQVSSSTPALTIFPKDYENKVTLVVPVRSAGFLKTELPLQIRFDAFPYQKFGLYRGYVTEVSETILLPNEIQNSPLQLSEPVYRIQAKLEQQNVEAYGQTFSLKPGMTLSADISMSSRSIMEWLFEPLLSLKGRI</sequence>
<dbReference type="OrthoDB" id="9775513at2"/>
<keyword evidence="3" id="KW-0812">Transmembrane</keyword>
<name>W7Q918_9ALTE</name>
<evidence type="ECO:0000313" key="6">
    <source>
        <dbReference type="EMBL" id="EWH09294.1"/>
    </source>
</evidence>
<dbReference type="eggNOG" id="COG0845">
    <property type="taxonomic scope" value="Bacteria"/>
</dbReference>
<dbReference type="PRINTS" id="PR01490">
    <property type="entry name" value="RTXTOXIND"/>
</dbReference>
<reference evidence="6 7" key="1">
    <citation type="journal article" date="2014" name="Genome Announc.">
        <title>Draft Genome Sequence of the Agar-Degrading Bacterium Catenovulum sp. Strain DS-2, Isolated from Intestines of Haliotis diversicolor.</title>
        <authorList>
            <person name="Shan D."/>
            <person name="Li X."/>
            <person name="Gu Z."/>
            <person name="Wei G."/>
            <person name="Gao Z."/>
            <person name="Shao Z."/>
        </authorList>
    </citation>
    <scope>NUCLEOTIDE SEQUENCE [LARGE SCALE GENOMIC DNA]</scope>
    <source>
        <strain evidence="6 7">DS-2</strain>
    </source>
</reference>
<comment type="similarity">
    <text evidence="1">Belongs to the membrane fusion protein (MFP) (TC 8.A.1) family.</text>
</comment>
<evidence type="ECO:0000256" key="1">
    <source>
        <dbReference type="ARBA" id="ARBA00009477"/>
    </source>
</evidence>
<evidence type="ECO:0000259" key="4">
    <source>
        <dbReference type="Pfam" id="PF25917"/>
    </source>
</evidence>
<dbReference type="EMBL" id="ARZY01000026">
    <property type="protein sequence ID" value="EWH09294.1"/>
    <property type="molecule type" value="Genomic_DNA"/>
</dbReference>
<dbReference type="PANTHER" id="PTHR30386">
    <property type="entry name" value="MEMBRANE FUSION SUBUNIT OF EMRAB-TOLC MULTIDRUG EFFLUX PUMP"/>
    <property type="match status" value="1"/>
</dbReference>
<keyword evidence="2" id="KW-0175">Coiled coil</keyword>
<gene>
    <name evidence="6" type="ORF">DS2_13539</name>
</gene>
<evidence type="ECO:0000259" key="5">
    <source>
        <dbReference type="Pfam" id="PF26002"/>
    </source>
</evidence>
<dbReference type="InterPro" id="IPR058982">
    <property type="entry name" value="Beta-barrel_AprE"/>
</dbReference>